<dbReference type="InterPro" id="IPR015883">
    <property type="entry name" value="Glyco_hydro_20_cat"/>
</dbReference>
<comment type="similarity">
    <text evidence="2">Belongs to the glycosyl hydrolase 20 family.</text>
</comment>
<dbReference type="InterPro" id="IPR017853">
    <property type="entry name" value="GH"/>
</dbReference>
<dbReference type="InterPro" id="IPR029018">
    <property type="entry name" value="Hex-like_dom2"/>
</dbReference>
<evidence type="ECO:0000259" key="8">
    <source>
        <dbReference type="Pfam" id="PF02838"/>
    </source>
</evidence>
<proteinExistence type="inferred from homology"/>
<dbReference type="InterPro" id="IPR015882">
    <property type="entry name" value="HEX_bac_N"/>
</dbReference>
<gene>
    <name evidence="9" type="ORF">SAMN05414137_115129</name>
</gene>
<comment type="catalytic activity">
    <reaction evidence="1">
        <text>Hydrolysis of terminal non-reducing N-acetyl-D-hexosamine residues in N-acetyl-beta-D-hexosaminides.</text>
        <dbReference type="EC" id="3.2.1.52"/>
    </reaction>
</comment>
<dbReference type="PRINTS" id="PR00738">
    <property type="entry name" value="GLHYDRLASE20"/>
</dbReference>
<feature type="domain" description="Glycoside hydrolase family 20 catalytic" evidence="7">
    <location>
        <begin position="130"/>
        <end position="475"/>
    </location>
</feature>
<dbReference type="STRING" id="235985.SAMN05414137_115129"/>
<dbReference type="EC" id="3.2.1.52" evidence="3"/>
<evidence type="ECO:0000259" key="7">
    <source>
        <dbReference type="Pfam" id="PF00728"/>
    </source>
</evidence>
<dbReference type="RefSeq" id="WP_042450547.1">
    <property type="nucleotide sequence ID" value="NZ_BBPN01000019.1"/>
</dbReference>
<evidence type="ECO:0000256" key="6">
    <source>
        <dbReference type="PIRSR" id="PIRSR625705-1"/>
    </source>
</evidence>
<dbReference type="PANTHER" id="PTHR22600:SF57">
    <property type="entry name" value="BETA-N-ACETYLHEXOSAMINIDASE"/>
    <property type="match status" value="1"/>
</dbReference>
<keyword evidence="5" id="KW-0326">Glycosidase</keyword>
<keyword evidence="4" id="KW-0378">Hydrolase</keyword>
<dbReference type="GO" id="GO:0016020">
    <property type="term" value="C:membrane"/>
    <property type="evidence" value="ECO:0007669"/>
    <property type="project" value="TreeGrafter"/>
</dbReference>
<dbReference type="Proteomes" id="UP000183015">
    <property type="component" value="Unassembled WGS sequence"/>
</dbReference>
<organism evidence="9 10">
    <name type="scientific">Streptacidiphilus jiangxiensis</name>
    <dbReference type="NCBI Taxonomy" id="235985"/>
    <lineage>
        <taxon>Bacteria</taxon>
        <taxon>Bacillati</taxon>
        <taxon>Actinomycetota</taxon>
        <taxon>Actinomycetes</taxon>
        <taxon>Kitasatosporales</taxon>
        <taxon>Streptomycetaceae</taxon>
        <taxon>Streptacidiphilus</taxon>
    </lineage>
</organism>
<evidence type="ECO:0000256" key="4">
    <source>
        <dbReference type="ARBA" id="ARBA00022801"/>
    </source>
</evidence>
<dbReference type="EMBL" id="FOAZ01000015">
    <property type="protein sequence ID" value="SEL93075.1"/>
    <property type="molecule type" value="Genomic_DNA"/>
</dbReference>
<accession>A0A1H7U8N4</accession>
<protein>
    <recommendedName>
        <fullName evidence="3">beta-N-acetylhexosaminidase</fullName>
        <ecNumber evidence="3">3.2.1.52</ecNumber>
    </recommendedName>
</protein>
<dbReference type="SUPFAM" id="SSF51445">
    <property type="entry name" value="(Trans)glycosidases"/>
    <property type="match status" value="1"/>
</dbReference>
<dbReference type="SUPFAM" id="SSF55545">
    <property type="entry name" value="beta-N-acetylhexosaminidase-like domain"/>
    <property type="match status" value="1"/>
</dbReference>
<evidence type="ECO:0000256" key="1">
    <source>
        <dbReference type="ARBA" id="ARBA00001231"/>
    </source>
</evidence>
<dbReference type="AlphaFoldDB" id="A0A1H7U8N4"/>
<dbReference type="GO" id="GO:0030203">
    <property type="term" value="P:glycosaminoglycan metabolic process"/>
    <property type="evidence" value="ECO:0007669"/>
    <property type="project" value="TreeGrafter"/>
</dbReference>
<dbReference type="InterPro" id="IPR025705">
    <property type="entry name" value="Beta_hexosaminidase_sua/sub"/>
</dbReference>
<evidence type="ECO:0000256" key="2">
    <source>
        <dbReference type="ARBA" id="ARBA00006285"/>
    </source>
</evidence>
<dbReference type="GO" id="GO:0004563">
    <property type="term" value="F:beta-N-acetylhexosaminidase activity"/>
    <property type="evidence" value="ECO:0007669"/>
    <property type="project" value="UniProtKB-EC"/>
</dbReference>
<dbReference type="Pfam" id="PF02838">
    <property type="entry name" value="Glyco_hydro_20b"/>
    <property type="match status" value="1"/>
</dbReference>
<name>A0A1H7U8N4_STRJI</name>
<feature type="active site" description="Proton donor" evidence="6">
    <location>
        <position position="299"/>
    </location>
</feature>
<dbReference type="Gene3D" id="3.30.379.10">
    <property type="entry name" value="Chitobiase/beta-hexosaminidase domain 2-like"/>
    <property type="match status" value="1"/>
</dbReference>
<sequence>MIIPRPSDLTELPGRFVIGPALHLEAGPGTRPAADLLADYLGADRPRTTTGPVVRLHLAPELMLSLGPEGYRLEIRPRRVELTAPAPQGLLNGVQTLRQLLPPAALDPATAPADAWWWPCVSIRDRPRLAWRGLLLDVARHFMPLDYLYRTVDRLALHKLNVLHLHLTDDQGWRVEIDGWPRLTEVGAWRTGPTADGGPGGPYGGYYTARELRDLVDHAAARGVTVVPEIEMPGHVRAALAAYPQLGNRPRQQLPVWDRWGISEDILAVDDHVLDFCRQVLDATAEIFPSRHLHIGGDECPTTAWETNPGARRRAAALGLGGVRGLHAWFLTQMHDHLAARGRRAMSWDETGHSPGRLPAGVALTAWRDPAHGAAAVARGHQVVMAPHTATYLDYPQSGDPDEPAGQPGGTVTLETVHAFDALAGGLTATEPGSRSPGVLGVQAQLWTEYAATPAHADYLAYPRLCALAENAWSGRRTGFAEFLTRLHPHRERLRALGVASARLPTATH</sequence>
<dbReference type="Gene3D" id="3.20.20.80">
    <property type="entry name" value="Glycosidases"/>
    <property type="match status" value="1"/>
</dbReference>
<dbReference type="eggNOG" id="COG3525">
    <property type="taxonomic scope" value="Bacteria"/>
</dbReference>
<dbReference type="Pfam" id="PF00728">
    <property type="entry name" value="Glyco_hydro_20"/>
    <property type="match status" value="1"/>
</dbReference>
<reference evidence="10" key="1">
    <citation type="submission" date="2016-10" db="EMBL/GenBank/DDBJ databases">
        <authorList>
            <person name="Varghese N."/>
        </authorList>
    </citation>
    <scope>NUCLEOTIDE SEQUENCE [LARGE SCALE GENOMIC DNA]</scope>
    <source>
        <strain evidence="10">DSM 45096 / BCRC 16803 / CGMCC 4.1857 / CIP 109030 / JCM 12277 / KCTC 19219 / NBRC 100920 / 33214</strain>
    </source>
</reference>
<dbReference type="PANTHER" id="PTHR22600">
    <property type="entry name" value="BETA-HEXOSAMINIDASE"/>
    <property type="match status" value="1"/>
</dbReference>
<dbReference type="OrthoDB" id="9763537at2"/>
<keyword evidence="10" id="KW-1185">Reference proteome</keyword>
<evidence type="ECO:0000256" key="5">
    <source>
        <dbReference type="ARBA" id="ARBA00023295"/>
    </source>
</evidence>
<evidence type="ECO:0000313" key="9">
    <source>
        <dbReference type="EMBL" id="SEL93075.1"/>
    </source>
</evidence>
<dbReference type="CDD" id="cd06563">
    <property type="entry name" value="GH20_chitobiase-like"/>
    <property type="match status" value="1"/>
</dbReference>
<dbReference type="GO" id="GO:0005975">
    <property type="term" value="P:carbohydrate metabolic process"/>
    <property type="evidence" value="ECO:0007669"/>
    <property type="project" value="InterPro"/>
</dbReference>
<evidence type="ECO:0000256" key="3">
    <source>
        <dbReference type="ARBA" id="ARBA00012663"/>
    </source>
</evidence>
<evidence type="ECO:0000313" key="10">
    <source>
        <dbReference type="Proteomes" id="UP000183015"/>
    </source>
</evidence>
<feature type="domain" description="Beta-hexosaminidase bacterial type N-terminal" evidence="8">
    <location>
        <begin position="2"/>
        <end position="125"/>
    </location>
</feature>